<dbReference type="Proteomes" id="UP000494120">
    <property type="component" value="Unassembled WGS sequence"/>
</dbReference>
<reference evidence="2 3" key="1">
    <citation type="submission" date="2019-09" db="EMBL/GenBank/DDBJ databases">
        <authorList>
            <person name="Depoorter E."/>
        </authorList>
    </citation>
    <scope>NUCLEOTIDE SEQUENCE [LARGE SCALE GENOMIC DNA]</scope>
    <source>
        <strain evidence="2 3">R-17378</strain>
    </source>
</reference>
<dbReference type="InterPro" id="IPR024457">
    <property type="entry name" value="Putative_integrase_N"/>
</dbReference>
<evidence type="ECO:0000313" key="2">
    <source>
        <dbReference type="EMBL" id="VWC85050.1"/>
    </source>
</evidence>
<feature type="domain" description="Putative integrase N-terminal" evidence="1">
    <location>
        <begin position="1"/>
        <end position="80"/>
    </location>
</feature>
<gene>
    <name evidence="2" type="ORF">BLA17378_04179</name>
</gene>
<sequence length="80" mass="9034">MDDLTYTLRQLCQRNRNGNHATQADGLRALLASRQVREANFGQMRVGSLKDKHADTLVARWQAGGLSAGTRKSRMAHLRW</sequence>
<proteinExistence type="predicted"/>
<dbReference type="EMBL" id="CABVQG010000015">
    <property type="protein sequence ID" value="VWC85050.1"/>
    <property type="molecule type" value="Genomic_DNA"/>
</dbReference>
<accession>A0ABY6XUM2</accession>
<name>A0ABY6XUM2_9BURK</name>
<keyword evidence="3" id="KW-1185">Reference proteome</keyword>
<protein>
    <recommendedName>
        <fullName evidence="1">Putative integrase N-terminal domain-containing protein</fullName>
    </recommendedName>
</protein>
<evidence type="ECO:0000313" key="3">
    <source>
        <dbReference type="Proteomes" id="UP000494120"/>
    </source>
</evidence>
<organism evidence="2 3">
    <name type="scientific">Burkholderia aenigmatica</name>
    <dbReference type="NCBI Taxonomy" id="2015348"/>
    <lineage>
        <taxon>Bacteria</taxon>
        <taxon>Pseudomonadati</taxon>
        <taxon>Pseudomonadota</taxon>
        <taxon>Betaproteobacteria</taxon>
        <taxon>Burkholderiales</taxon>
        <taxon>Burkholderiaceae</taxon>
        <taxon>Burkholderia</taxon>
        <taxon>Burkholderia cepacia complex</taxon>
    </lineage>
</organism>
<comment type="caution">
    <text evidence="2">The sequence shown here is derived from an EMBL/GenBank/DDBJ whole genome shotgun (WGS) entry which is preliminary data.</text>
</comment>
<dbReference type="Pfam" id="PF12834">
    <property type="entry name" value="Phage_int_SAM_2"/>
    <property type="match status" value="1"/>
</dbReference>
<evidence type="ECO:0000259" key="1">
    <source>
        <dbReference type="Pfam" id="PF12834"/>
    </source>
</evidence>